<reference evidence="2" key="1">
    <citation type="submission" date="2018-11" db="EMBL/GenBank/DDBJ databases">
        <title>A distinct lineage of giant viruses engineers rhodopsin photosystems in predatory marine eukaryotes.</title>
        <authorList>
            <person name="Needham D.M."/>
            <person name="Yoshizawa S."/>
            <person name="Hosaka T."/>
            <person name="Poirier C."/>
            <person name="Choi C.-J."/>
            <person name="Hehenberger E."/>
            <person name="Irwin N.A.T."/>
            <person name="Wilken S."/>
            <person name="Yung C.-M."/>
            <person name="Bachy C."/>
            <person name="Kurihara R."/>
            <person name="Nakajima Y."/>
            <person name="Kojima K."/>
            <person name="Kimura-Someya T."/>
            <person name="Leonard G."/>
            <person name="Malmstrom R.R."/>
            <person name="Mende D."/>
            <person name="Olson D.K."/>
            <person name="Sudo Y."/>
            <person name="Sudek S."/>
            <person name="Richards T.A."/>
            <person name="DeLong E.F."/>
            <person name="Keeling P.J."/>
            <person name="Santoro A.E."/>
            <person name="Shirouzu M."/>
            <person name="Iwasaki W."/>
            <person name="Worden A.Z."/>
        </authorList>
    </citation>
    <scope>NUCLEOTIDE SEQUENCE</scope>
</reference>
<protein>
    <recommendedName>
        <fullName evidence="1">Methyltransferase domain-containing protein</fullName>
    </recommendedName>
</protein>
<name>A0A5B8IPJ0_9VIRU</name>
<evidence type="ECO:0000259" key="1">
    <source>
        <dbReference type="Pfam" id="PF13847"/>
    </source>
</evidence>
<dbReference type="SUPFAM" id="SSF53335">
    <property type="entry name" value="S-adenosyl-L-methionine-dependent methyltransferases"/>
    <property type="match status" value="1"/>
</dbReference>
<proteinExistence type="predicted"/>
<dbReference type="InterPro" id="IPR053173">
    <property type="entry name" value="SAM-binding_MTase"/>
</dbReference>
<dbReference type="PANTHER" id="PTHR45128:SF1">
    <property type="entry name" value="S-ADENOSYLMETHIONINE-DEPENDENT METHYLTRANSFERASE RV2258C"/>
    <property type="match status" value="1"/>
</dbReference>
<dbReference type="PANTHER" id="PTHR45128">
    <property type="entry name" value="METHYLTRANSFERASE TYPE 11"/>
    <property type="match status" value="1"/>
</dbReference>
<dbReference type="InterPro" id="IPR029063">
    <property type="entry name" value="SAM-dependent_MTases_sf"/>
</dbReference>
<feature type="domain" description="Methyltransferase" evidence="1">
    <location>
        <begin position="56"/>
        <end position="167"/>
    </location>
</feature>
<dbReference type="InterPro" id="IPR025714">
    <property type="entry name" value="Methyltranfer_dom"/>
</dbReference>
<dbReference type="Gene3D" id="3.40.50.150">
    <property type="entry name" value="Vaccinia Virus protein VP39"/>
    <property type="match status" value="1"/>
</dbReference>
<organism evidence="2">
    <name type="scientific">Mimiviridae sp. ChoanoV1</name>
    <dbReference type="NCBI Taxonomy" id="2596887"/>
    <lineage>
        <taxon>Viruses</taxon>
        <taxon>Varidnaviria</taxon>
        <taxon>Bamfordvirae</taxon>
        <taxon>Nucleocytoviricota</taxon>
        <taxon>Megaviricetes</taxon>
        <taxon>Imitervirales</taxon>
        <taxon>Schizomimiviridae</taxon>
    </lineage>
</organism>
<accession>A0A5B8IPJ0</accession>
<dbReference type="EMBL" id="MK250087">
    <property type="protein sequence ID" value="QDY52051.1"/>
    <property type="molecule type" value="Genomic_DNA"/>
</dbReference>
<dbReference type="CDD" id="cd02440">
    <property type="entry name" value="AdoMet_MTases"/>
    <property type="match status" value="1"/>
</dbReference>
<gene>
    <name evidence="2" type="ORF">3_30</name>
</gene>
<dbReference type="Pfam" id="PF13847">
    <property type="entry name" value="Methyltransf_31"/>
    <property type="match status" value="1"/>
</dbReference>
<evidence type="ECO:0000313" key="2">
    <source>
        <dbReference type="EMBL" id="QDY52051.1"/>
    </source>
</evidence>
<sequence length="199" mass="23013">MNHELHNKSLSNENDKVKIYNTWASSYENYVDSIGYCGPKNVVKYFCKLIKKLNYKNINILDFGCGTGLLGLELKINSPDLNITGIDISDNMIKKAEEKNIYKNIFNVNLLNLSDEEIIKKFKKFDYIISCGVFLEGHVPFSIIPKLKLIVKNNIIFTVRNSYIKENKDDYFTYVSSNKSYLEYDISYLDNVPCKLISI</sequence>